<dbReference type="GO" id="GO:0008483">
    <property type="term" value="F:transaminase activity"/>
    <property type="evidence" value="ECO:0007669"/>
    <property type="project" value="UniProtKB-KW"/>
</dbReference>
<dbReference type="EMBL" id="BMCS01000002">
    <property type="protein sequence ID" value="GGF37992.1"/>
    <property type="molecule type" value="Genomic_DNA"/>
</dbReference>
<evidence type="ECO:0000313" key="2">
    <source>
        <dbReference type="EMBL" id="GGF37992.1"/>
    </source>
</evidence>
<comment type="caution">
    <text evidence="2">The sequence shown here is derived from an EMBL/GenBank/DDBJ whole genome shotgun (WGS) entry which is preliminary data.</text>
</comment>
<dbReference type="InterPro" id="IPR043132">
    <property type="entry name" value="BCAT-like_C"/>
</dbReference>
<protein>
    <submittedName>
        <fullName evidence="2">Aminotransferase, class IV</fullName>
    </submittedName>
</protein>
<keyword evidence="2" id="KW-0808">Transferase</keyword>
<organism evidence="2 3">
    <name type="scientific">Williamsia phyllosphaerae</name>
    <dbReference type="NCBI Taxonomy" id="885042"/>
    <lineage>
        <taxon>Bacteria</taxon>
        <taxon>Bacillati</taxon>
        <taxon>Actinomycetota</taxon>
        <taxon>Actinomycetes</taxon>
        <taxon>Mycobacteriales</taxon>
        <taxon>Nocardiaceae</taxon>
        <taxon>Williamsia</taxon>
    </lineage>
</organism>
<proteinExistence type="inferred from homology"/>
<keyword evidence="3" id="KW-1185">Reference proteome</keyword>
<dbReference type="Gene3D" id="3.30.470.10">
    <property type="match status" value="1"/>
</dbReference>
<dbReference type="RefSeq" id="WP_188491513.1">
    <property type="nucleotide sequence ID" value="NZ_BMCS01000002.1"/>
</dbReference>
<dbReference type="Gene3D" id="3.20.10.10">
    <property type="entry name" value="D-amino Acid Aminotransferase, subunit A, domain 2"/>
    <property type="match status" value="1"/>
</dbReference>
<dbReference type="PANTHER" id="PTHR42743:SF11">
    <property type="entry name" value="AMINODEOXYCHORISMATE LYASE"/>
    <property type="match status" value="1"/>
</dbReference>
<dbReference type="Proteomes" id="UP000632454">
    <property type="component" value="Unassembled WGS sequence"/>
</dbReference>
<dbReference type="PANTHER" id="PTHR42743">
    <property type="entry name" value="AMINO-ACID AMINOTRANSFERASE"/>
    <property type="match status" value="1"/>
</dbReference>
<evidence type="ECO:0000313" key="3">
    <source>
        <dbReference type="Proteomes" id="UP000632454"/>
    </source>
</evidence>
<dbReference type="InterPro" id="IPR050571">
    <property type="entry name" value="Class-IV_PLP-Dep_Aminotrnsfr"/>
</dbReference>
<sequence>MSQPILVTIDGAVLDPDVPFLHADDLAAVRGDGIFETLLVREGTARCVGLHLKRLGRSAAALDLPKPDIEAWRSAIDTGQRVWADKNGKSTEGMMRLVYSRGRESAPAGAVVERDHAETGITRESNEATAYLTVGPVPARVATSRADGVKVITLPRGYSIDHAADAPWQLIGAKTLSYATNMAALRYASGQGVDDVIYTSSEGDVLESPRATVVVLNGDALLTPPAKNGILHGTAQQALFALAEKEGFRTETRRLRTADLIAADGVWLLSSITLAARVTELNGYTMPVPARAEEFGLLVDRAIST</sequence>
<dbReference type="NCBIfam" id="NF005886">
    <property type="entry name" value="PRK07849.1-1"/>
    <property type="match status" value="1"/>
</dbReference>
<dbReference type="SUPFAM" id="SSF56752">
    <property type="entry name" value="D-aminoacid aminotransferase-like PLP-dependent enzymes"/>
    <property type="match status" value="1"/>
</dbReference>
<dbReference type="Pfam" id="PF01063">
    <property type="entry name" value="Aminotran_4"/>
    <property type="match status" value="1"/>
</dbReference>
<evidence type="ECO:0000256" key="1">
    <source>
        <dbReference type="ARBA" id="ARBA00009320"/>
    </source>
</evidence>
<comment type="similarity">
    <text evidence="1">Belongs to the class-IV pyridoxal-phosphate-dependent aminotransferase family.</text>
</comment>
<gene>
    <name evidence="2" type="ORF">GCM10007298_37160</name>
</gene>
<dbReference type="InterPro" id="IPR036038">
    <property type="entry name" value="Aminotransferase-like"/>
</dbReference>
<keyword evidence="2" id="KW-0032">Aminotransferase</keyword>
<name>A0ABQ1V408_9NOCA</name>
<dbReference type="InterPro" id="IPR001544">
    <property type="entry name" value="Aminotrans_IV"/>
</dbReference>
<dbReference type="InterPro" id="IPR043131">
    <property type="entry name" value="BCAT-like_N"/>
</dbReference>
<reference evidence="3" key="1">
    <citation type="journal article" date="2019" name="Int. J. Syst. Evol. Microbiol.">
        <title>The Global Catalogue of Microorganisms (GCM) 10K type strain sequencing project: providing services to taxonomists for standard genome sequencing and annotation.</title>
        <authorList>
            <consortium name="The Broad Institute Genomics Platform"/>
            <consortium name="The Broad Institute Genome Sequencing Center for Infectious Disease"/>
            <person name="Wu L."/>
            <person name="Ma J."/>
        </authorList>
    </citation>
    <scope>NUCLEOTIDE SEQUENCE [LARGE SCALE GENOMIC DNA]</scope>
    <source>
        <strain evidence="3">CCM 7855</strain>
    </source>
</reference>
<accession>A0ABQ1V408</accession>